<feature type="compositionally biased region" description="Low complexity" evidence="1">
    <location>
        <begin position="33"/>
        <end position="46"/>
    </location>
</feature>
<evidence type="ECO:0000313" key="3">
    <source>
        <dbReference type="Proteomes" id="UP001066276"/>
    </source>
</evidence>
<dbReference type="Proteomes" id="UP001066276">
    <property type="component" value="Chromosome 1_1"/>
</dbReference>
<reference evidence="2" key="1">
    <citation type="journal article" date="2022" name="bioRxiv">
        <title>Sequencing and chromosome-scale assembly of the giantPleurodeles waltlgenome.</title>
        <authorList>
            <person name="Brown T."/>
            <person name="Elewa A."/>
            <person name="Iarovenko S."/>
            <person name="Subramanian E."/>
            <person name="Araus A.J."/>
            <person name="Petzold A."/>
            <person name="Susuki M."/>
            <person name="Suzuki K.-i.T."/>
            <person name="Hayashi T."/>
            <person name="Toyoda A."/>
            <person name="Oliveira C."/>
            <person name="Osipova E."/>
            <person name="Leigh N.D."/>
            <person name="Simon A."/>
            <person name="Yun M.H."/>
        </authorList>
    </citation>
    <scope>NUCLEOTIDE SEQUENCE</scope>
    <source>
        <strain evidence="2">20211129_DDA</strain>
        <tissue evidence="2">Liver</tissue>
    </source>
</reference>
<feature type="region of interest" description="Disordered" evidence="1">
    <location>
        <begin position="32"/>
        <end position="55"/>
    </location>
</feature>
<dbReference type="EMBL" id="JANPWB010000001">
    <property type="protein sequence ID" value="KAJ1215366.1"/>
    <property type="molecule type" value="Genomic_DNA"/>
</dbReference>
<comment type="caution">
    <text evidence="2">The sequence shown here is derived from an EMBL/GenBank/DDBJ whole genome shotgun (WGS) entry which is preliminary data.</text>
</comment>
<evidence type="ECO:0000313" key="2">
    <source>
        <dbReference type="EMBL" id="KAJ1215366.1"/>
    </source>
</evidence>
<protein>
    <submittedName>
        <fullName evidence="2">Uncharacterized protein</fullName>
    </submittedName>
</protein>
<sequence>MAISSLLGRREHINCSPGVCVAPAVRAPGVRKASAGSGAEPGPAAALPVGSSRPPSARHPLALSVAPAASLGVCGAQRSGAVGTLSPAGGAAVGVADVADWCVWTWLRWLRWRRRGIRPEVRQVSRKSGVRRRGLLL</sequence>
<proteinExistence type="predicted"/>
<accession>A0AAV7WRG6</accession>
<gene>
    <name evidence="2" type="ORF">NDU88_002975</name>
</gene>
<name>A0AAV7WRG6_PLEWA</name>
<evidence type="ECO:0000256" key="1">
    <source>
        <dbReference type="SAM" id="MobiDB-lite"/>
    </source>
</evidence>
<organism evidence="2 3">
    <name type="scientific">Pleurodeles waltl</name>
    <name type="common">Iberian ribbed newt</name>
    <dbReference type="NCBI Taxonomy" id="8319"/>
    <lineage>
        <taxon>Eukaryota</taxon>
        <taxon>Metazoa</taxon>
        <taxon>Chordata</taxon>
        <taxon>Craniata</taxon>
        <taxon>Vertebrata</taxon>
        <taxon>Euteleostomi</taxon>
        <taxon>Amphibia</taxon>
        <taxon>Batrachia</taxon>
        <taxon>Caudata</taxon>
        <taxon>Salamandroidea</taxon>
        <taxon>Salamandridae</taxon>
        <taxon>Pleurodelinae</taxon>
        <taxon>Pleurodeles</taxon>
    </lineage>
</organism>
<dbReference type="AlphaFoldDB" id="A0AAV7WRG6"/>
<keyword evidence="3" id="KW-1185">Reference proteome</keyword>